<evidence type="ECO:0000256" key="3">
    <source>
        <dbReference type="ARBA" id="ARBA00022676"/>
    </source>
</evidence>
<dbReference type="GO" id="GO:0005576">
    <property type="term" value="C:extracellular region"/>
    <property type="evidence" value="ECO:0007669"/>
    <property type="project" value="UniProtKB-SubCell"/>
</dbReference>
<evidence type="ECO:0000256" key="9">
    <source>
        <dbReference type="ARBA" id="ARBA00023136"/>
    </source>
</evidence>
<dbReference type="GO" id="GO:0006629">
    <property type="term" value="P:lipid metabolic process"/>
    <property type="evidence" value="ECO:0007669"/>
    <property type="project" value="UniProtKB-KW"/>
</dbReference>
<reference evidence="12" key="2">
    <citation type="submission" date="2025-09" db="UniProtKB">
        <authorList>
            <consortium name="Ensembl"/>
        </authorList>
    </citation>
    <scope>IDENTIFICATION</scope>
</reference>
<protein>
    <submittedName>
        <fullName evidence="12">CMP-N-acetylneuraminate-beta-galactosamide-alpha-2,3-sialyltransferase 1-like</fullName>
    </submittedName>
</protein>
<keyword evidence="11" id="KW-0325">Glycoprotein</keyword>
<dbReference type="Ensembl" id="ENSSLDT00000004400.1">
    <property type="protein sequence ID" value="ENSSLDP00000004257.1"/>
    <property type="gene ID" value="ENSSLDG00000003025.1"/>
</dbReference>
<evidence type="ECO:0000256" key="5">
    <source>
        <dbReference type="ARBA" id="ARBA00022692"/>
    </source>
</evidence>
<dbReference type="InterPro" id="IPR038578">
    <property type="entry name" value="GT29-like_sf"/>
</dbReference>
<sequence length="351" mass="39960">MLIQRNLCKIVLKPICARGIQVKGLNLLTLYFTAHFAYRCKQIPSNKHQAAEMVSKVRVFILLLCVGVFVVLRERVAEVSLENFSPFHNTSPCACGKCLSEDDVWFTQRFNKSVEPFLSAKHSLSEAAFRWWKVIFYVLLSTPDVEASSDRCRTCAVVGNSGNLNGSRYGPLIDFHDVIIRMNTGRTKGYEADVGKRTTHHVMYPESAVDLDNTTHLVLVPFKIQDLEWLIKAFTTGFSGASYMPVKSHIKANKDLVMVVNPAFMRYVHDTWLEKKGRYPSTGFMALVLALHICDEVSVFGYGADKDGNWSHYFEILKNKHLRTGPHAGTHEYDVIQQLHKNQIIHFFKGW</sequence>
<evidence type="ECO:0000313" key="12">
    <source>
        <dbReference type="Ensembl" id="ENSSLDP00000004257.1"/>
    </source>
</evidence>
<dbReference type="Gene3D" id="3.90.1480.20">
    <property type="entry name" value="Glycosyl transferase family 29"/>
    <property type="match status" value="1"/>
</dbReference>
<proteinExistence type="inferred from homology"/>
<dbReference type="Pfam" id="PF00777">
    <property type="entry name" value="Glyco_transf_29"/>
    <property type="match status" value="1"/>
</dbReference>
<keyword evidence="8" id="KW-0333">Golgi apparatus</keyword>
<evidence type="ECO:0000256" key="11">
    <source>
        <dbReference type="ARBA" id="ARBA00023180"/>
    </source>
</evidence>
<keyword evidence="7" id="KW-1133">Transmembrane helix</keyword>
<comment type="similarity">
    <text evidence="2">Belongs to the glycosyltransferase 29 family.</text>
</comment>
<dbReference type="GO" id="GO:0000139">
    <property type="term" value="C:Golgi membrane"/>
    <property type="evidence" value="ECO:0007669"/>
    <property type="project" value="UniProtKB-SubCell"/>
</dbReference>
<keyword evidence="5" id="KW-0812">Transmembrane</keyword>
<keyword evidence="4" id="KW-0808">Transferase</keyword>
<keyword evidence="6" id="KW-0735">Signal-anchor</keyword>
<dbReference type="GO" id="GO:0003836">
    <property type="term" value="F:beta-galactoside (CMP) alpha-2,3-sialyltransferase activity"/>
    <property type="evidence" value="ECO:0007669"/>
    <property type="project" value="UniProtKB-EC"/>
</dbReference>
<dbReference type="PANTHER" id="PTHR46032">
    <property type="entry name" value="ALPHA-2,3-SIALYLTRANSFERASE ST3GAL I ISOFORM X1"/>
    <property type="match status" value="1"/>
</dbReference>
<keyword evidence="13" id="KW-1185">Reference proteome</keyword>
<dbReference type="InterPro" id="IPR051757">
    <property type="entry name" value="Beta-gal_alpha2-3_sialyltrans"/>
</dbReference>
<dbReference type="AlphaFoldDB" id="A0A3B4WNS0"/>
<dbReference type="GO" id="GO:0047288">
    <property type="term" value="F:beta-D-galactosyl-(1-&gt;3)-N-acetyl-beta-D-galactosaminide alpha-2,3- sialyltransferase"/>
    <property type="evidence" value="ECO:0007669"/>
    <property type="project" value="UniProtKB-EC"/>
</dbReference>
<keyword evidence="3" id="KW-0328">Glycosyltransferase</keyword>
<dbReference type="GO" id="GO:0097503">
    <property type="term" value="P:sialylation"/>
    <property type="evidence" value="ECO:0007669"/>
    <property type="project" value="TreeGrafter"/>
</dbReference>
<evidence type="ECO:0000313" key="13">
    <source>
        <dbReference type="Proteomes" id="UP000261360"/>
    </source>
</evidence>
<dbReference type="GO" id="GO:0032580">
    <property type="term" value="C:Golgi cisterna membrane"/>
    <property type="evidence" value="ECO:0007669"/>
    <property type="project" value="UniProtKB-SubCell"/>
</dbReference>
<keyword evidence="10" id="KW-1015">Disulfide bond</keyword>
<dbReference type="GeneTree" id="ENSGT00940000154725"/>
<evidence type="ECO:0000256" key="10">
    <source>
        <dbReference type="ARBA" id="ARBA00023157"/>
    </source>
</evidence>
<dbReference type="InterPro" id="IPR001675">
    <property type="entry name" value="Glyco_trans_29"/>
</dbReference>
<keyword evidence="9" id="KW-0472">Membrane</keyword>
<evidence type="ECO:0000256" key="4">
    <source>
        <dbReference type="ARBA" id="ARBA00022679"/>
    </source>
</evidence>
<evidence type="ECO:0000256" key="1">
    <source>
        <dbReference type="ARBA" id="ARBA00004323"/>
    </source>
</evidence>
<accession>A0A3B4WNS0</accession>
<name>A0A3B4WNS0_SERLL</name>
<evidence type="ECO:0000256" key="8">
    <source>
        <dbReference type="ARBA" id="ARBA00023034"/>
    </source>
</evidence>
<dbReference type="PANTHER" id="PTHR46032:SF6">
    <property type="entry name" value="CMP-N-ACETYLNEURAMINATE-BETA-GALACTOSAMIDE-ALPHA-2,3-SIALYLTRANSFERASE 1"/>
    <property type="match status" value="1"/>
</dbReference>
<reference evidence="12" key="1">
    <citation type="submission" date="2025-08" db="UniProtKB">
        <authorList>
            <consortium name="Ensembl"/>
        </authorList>
    </citation>
    <scope>IDENTIFICATION</scope>
</reference>
<evidence type="ECO:0000256" key="7">
    <source>
        <dbReference type="ARBA" id="ARBA00022989"/>
    </source>
</evidence>
<organism evidence="12 13">
    <name type="scientific">Seriola lalandi dorsalis</name>
    <dbReference type="NCBI Taxonomy" id="1841481"/>
    <lineage>
        <taxon>Eukaryota</taxon>
        <taxon>Metazoa</taxon>
        <taxon>Chordata</taxon>
        <taxon>Craniata</taxon>
        <taxon>Vertebrata</taxon>
        <taxon>Euteleostomi</taxon>
        <taxon>Actinopterygii</taxon>
        <taxon>Neopterygii</taxon>
        <taxon>Teleostei</taxon>
        <taxon>Neoteleostei</taxon>
        <taxon>Acanthomorphata</taxon>
        <taxon>Carangaria</taxon>
        <taxon>Carangiformes</taxon>
        <taxon>Carangidae</taxon>
        <taxon>Seriola</taxon>
    </lineage>
</organism>
<evidence type="ECO:0000256" key="2">
    <source>
        <dbReference type="ARBA" id="ARBA00006003"/>
    </source>
</evidence>
<dbReference type="Proteomes" id="UP000261360">
    <property type="component" value="Unplaced"/>
</dbReference>
<evidence type="ECO:0000256" key="6">
    <source>
        <dbReference type="ARBA" id="ARBA00022968"/>
    </source>
</evidence>
<comment type="subcellular location">
    <subcellularLocation>
        <location evidence="1">Golgi apparatus membrane</location>
        <topology evidence="1">Single-pass type II membrane protein</topology>
    </subcellularLocation>
</comment>